<accession>A0A1L9SDY1</accession>
<dbReference type="EMBL" id="KV878345">
    <property type="protein sequence ID" value="OJJ45352.1"/>
    <property type="molecule type" value="Genomic_DNA"/>
</dbReference>
<evidence type="ECO:0000313" key="2">
    <source>
        <dbReference type="Proteomes" id="UP000184188"/>
    </source>
</evidence>
<sequence length="227" mass="25491">MDLKFSRSPSGLSETATNVALPLEMPGDVRVRLQAYTCANDHDDTAELLRQTFKYFPAEGRKNLTNDILKCITDSQIHLLAKVIENGLLTPIKVAGAKTVINPSPRIGVEDSIEQLSTLIDGSIAHSQAVLRLRCLERDGDMCVLSGYYDIEKWKTSPPDKTTADLEAAHIIPFSLASFRDETERQYITTVWNTIFRYFPGVRSRWRPRLVTQMLPHKLQSLGTETG</sequence>
<protein>
    <submittedName>
        <fullName evidence="1">Uncharacterized protein</fullName>
    </submittedName>
</protein>
<dbReference type="STRING" id="1073090.A0A1L9SDY1"/>
<dbReference type="Proteomes" id="UP000184188">
    <property type="component" value="Unassembled WGS sequence"/>
</dbReference>
<organism evidence="1 2">
    <name type="scientific">Penicilliopsis zonata CBS 506.65</name>
    <dbReference type="NCBI Taxonomy" id="1073090"/>
    <lineage>
        <taxon>Eukaryota</taxon>
        <taxon>Fungi</taxon>
        <taxon>Dikarya</taxon>
        <taxon>Ascomycota</taxon>
        <taxon>Pezizomycotina</taxon>
        <taxon>Eurotiomycetes</taxon>
        <taxon>Eurotiomycetidae</taxon>
        <taxon>Eurotiales</taxon>
        <taxon>Aspergillaceae</taxon>
        <taxon>Penicilliopsis</taxon>
    </lineage>
</organism>
<name>A0A1L9SDY1_9EURO</name>
<dbReference type="VEuPathDB" id="FungiDB:ASPZODRAFT_143987"/>
<reference evidence="2" key="1">
    <citation type="journal article" date="2017" name="Genome Biol.">
        <title>Comparative genomics reveals high biological diversity and specific adaptations in the industrially and medically important fungal genus Aspergillus.</title>
        <authorList>
            <person name="de Vries R.P."/>
            <person name="Riley R."/>
            <person name="Wiebenga A."/>
            <person name="Aguilar-Osorio G."/>
            <person name="Amillis S."/>
            <person name="Uchima C.A."/>
            <person name="Anderluh G."/>
            <person name="Asadollahi M."/>
            <person name="Askin M."/>
            <person name="Barry K."/>
            <person name="Battaglia E."/>
            <person name="Bayram O."/>
            <person name="Benocci T."/>
            <person name="Braus-Stromeyer S.A."/>
            <person name="Caldana C."/>
            <person name="Canovas D."/>
            <person name="Cerqueira G.C."/>
            <person name="Chen F."/>
            <person name="Chen W."/>
            <person name="Choi C."/>
            <person name="Clum A."/>
            <person name="Dos Santos R.A."/>
            <person name="Damasio A.R."/>
            <person name="Diallinas G."/>
            <person name="Emri T."/>
            <person name="Fekete E."/>
            <person name="Flipphi M."/>
            <person name="Freyberg S."/>
            <person name="Gallo A."/>
            <person name="Gournas C."/>
            <person name="Habgood R."/>
            <person name="Hainaut M."/>
            <person name="Harispe M.L."/>
            <person name="Henrissat B."/>
            <person name="Hilden K.S."/>
            <person name="Hope R."/>
            <person name="Hossain A."/>
            <person name="Karabika E."/>
            <person name="Karaffa L."/>
            <person name="Karanyi Z."/>
            <person name="Krasevec N."/>
            <person name="Kuo A."/>
            <person name="Kusch H."/>
            <person name="LaButti K."/>
            <person name="Lagendijk E.L."/>
            <person name="Lapidus A."/>
            <person name="Levasseur A."/>
            <person name="Lindquist E."/>
            <person name="Lipzen A."/>
            <person name="Logrieco A.F."/>
            <person name="MacCabe A."/>
            <person name="Maekelae M.R."/>
            <person name="Malavazi I."/>
            <person name="Melin P."/>
            <person name="Meyer V."/>
            <person name="Mielnichuk N."/>
            <person name="Miskei M."/>
            <person name="Molnar A.P."/>
            <person name="Mule G."/>
            <person name="Ngan C.Y."/>
            <person name="Orejas M."/>
            <person name="Orosz E."/>
            <person name="Ouedraogo J.P."/>
            <person name="Overkamp K.M."/>
            <person name="Park H.-S."/>
            <person name="Perrone G."/>
            <person name="Piumi F."/>
            <person name="Punt P.J."/>
            <person name="Ram A.F."/>
            <person name="Ramon A."/>
            <person name="Rauscher S."/>
            <person name="Record E."/>
            <person name="Riano-Pachon D.M."/>
            <person name="Robert V."/>
            <person name="Roehrig J."/>
            <person name="Ruller R."/>
            <person name="Salamov A."/>
            <person name="Salih N.S."/>
            <person name="Samson R.A."/>
            <person name="Sandor E."/>
            <person name="Sanguinetti M."/>
            <person name="Schuetze T."/>
            <person name="Sepcic K."/>
            <person name="Shelest E."/>
            <person name="Sherlock G."/>
            <person name="Sophianopoulou V."/>
            <person name="Squina F.M."/>
            <person name="Sun H."/>
            <person name="Susca A."/>
            <person name="Todd R.B."/>
            <person name="Tsang A."/>
            <person name="Unkles S.E."/>
            <person name="van de Wiele N."/>
            <person name="van Rossen-Uffink D."/>
            <person name="Oliveira J.V."/>
            <person name="Vesth T.C."/>
            <person name="Visser J."/>
            <person name="Yu J.-H."/>
            <person name="Zhou M."/>
            <person name="Andersen M.R."/>
            <person name="Archer D.B."/>
            <person name="Baker S.E."/>
            <person name="Benoit I."/>
            <person name="Brakhage A.A."/>
            <person name="Braus G.H."/>
            <person name="Fischer R."/>
            <person name="Frisvad J.C."/>
            <person name="Goldman G.H."/>
            <person name="Houbraken J."/>
            <person name="Oakley B."/>
            <person name="Pocsi I."/>
            <person name="Scazzocchio C."/>
            <person name="Seiboth B."/>
            <person name="vanKuyk P.A."/>
            <person name="Wortman J."/>
            <person name="Dyer P.S."/>
            <person name="Grigoriev I.V."/>
        </authorList>
    </citation>
    <scope>NUCLEOTIDE SEQUENCE [LARGE SCALE GENOMIC DNA]</scope>
    <source>
        <strain evidence="2">CBS 506.65</strain>
    </source>
</reference>
<proteinExistence type="predicted"/>
<evidence type="ECO:0000313" key="1">
    <source>
        <dbReference type="EMBL" id="OJJ45352.1"/>
    </source>
</evidence>
<dbReference type="OrthoDB" id="2104739at2759"/>
<dbReference type="GeneID" id="34611435"/>
<dbReference type="RefSeq" id="XP_022579862.1">
    <property type="nucleotide sequence ID" value="XM_022724970.1"/>
</dbReference>
<keyword evidence="2" id="KW-1185">Reference proteome</keyword>
<dbReference type="AlphaFoldDB" id="A0A1L9SDY1"/>
<gene>
    <name evidence="1" type="ORF">ASPZODRAFT_143987</name>
</gene>